<dbReference type="InterPro" id="IPR019931">
    <property type="entry name" value="LPXTG_anchor"/>
</dbReference>
<gene>
    <name evidence="9" type="ORF">P7H43_11770</name>
</gene>
<dbReference type="Gene3D" id="2.60.40.740">
    <property type="match status" value="1"/>
</dbReference>
<comment type="caution">
    <text evidence="9">The sequence shown here is derived from an EMBL/GenBank/DDBJ whole genome shotgun (WGS) entry which is preliminary data.</text>
</comment>
<evidence type="ECO:0000313" key="9">
    <source>
        <dbReference type="EMBL" id="MDT2811157.1"/>
    </source>
</evidence>
<dbReference type="InterPro" id="IPR041033">
    <property type="entry name" value="SpaA_PFL_dom_1"/>
</dbReference>
<dbReference type="EMBL" id="JARQBJ010000006">
    <property type="protein sequence ID" value="MDT2811157.1"/>
    <property type="molecule type" value="Genomic_DNA"/>
</dbReference>
<evidence type="ECO:0000256" key="4">
    <source>
        <dbReference type="ARBA" id="ARBA00023088"/>
    </source>
</evidence>
<evidence type="ECO:0000256" key="3">
    <source>
        <dbReference type="ARBA" id="ARBA00022729"/>
    </source>
</evidence>
<dbReference type="PROSITE" id="PS50847">
    <property type="entry name" value="GRAM_POS_ANCHORING"/>
    <property type="match status" value="1"/>
</dbReference>
<evidence type="ECO:0000256" key="2">
    <source>
        <dbReference type="ARBA" id="ARBA00022525"/>
    </source>
</evidence>
<reference evidence="9" key="1">
    <citation type="submission" date="2023-03" db="EMBL/GenBank/DDBJ databases">
        <authorList>
            <person name="Shen W."/>
            <person name="Cai J."/>
        </authorList>
    </citation>
    <scope>NUCLEOTIDE SEQUENCE</scope>
    <source>
        <strain evidence="9">B226-2</strain>
    </source>
</reference>
<proteinExistence type="predicted"/>
<feature type="region of interest" description="Disordered" evidence="5">
    <location>
        <begin position="442"/>
        <end position="466"/>
    </location>
</feature>
<evidence type="ECO:0000259" key="8">
    <source>
        <dbReference type="PROSITE" id="PS50847"/>
    </source>
</evidence>
<accession>A0AAW8U4G4</accession>
<protein>
    <submittedName>
        <fullName evidence="9">SpaH/EbpB family LPXTG-anchored major pilin</fullName>
    </submittedName>
</protein>
<dbReference type="InterPro" id="IPR026466">
    <property type="entry name" value="Fim_isopep_form_D2_dom"/>
</dbReference>
<keyword evidence="6" id="KW-0812">Transmembrane</keyword>
<feature type="domain" description="Gram-positive cocci surface proteins LPxTG" evidence="8">
    <location>
        <begin position="462"/>
        <end position="500"/>
    </location>
</feature>
<evidence type="ECO:0000256" key="5">
    <source>
        <dbReference type="SAM" id="MobiDB-lite"/>
    </source>
</evidence>
<dbReference type="Gene3D" id="2.60.40.10">
    <property type="entry name" value="Immunoglobulins"/>
    <property type="match status" value="2"/>
</dbReference>
<dbReference type="InterPro" id="IPR013783">
    <property type="entry name" value="Ig-like_fold"/>
</dbReference>
<dbReference type="AlphaFoldDB" id="A0AAW8U4G4"/>
<name>A0AAW8U4G4_9ENTE</name>
<dbReference type="NCBIfam" id="NF033902">
    <property type="entry name" value="iso_D2_wall_anc"/>
    <property type="match status" value="1"/>
</dbReference>
<evidence type="ECO:0000313" key="10">
    <source>
        <dbReference type="Proteomes" id="UP001256711"/>
    </source>
</evidence>
<dbReference type="InterPro" id="IPR048052">
    <property type="entry name" value="FM1-like"/>
</dbReference>
<evidence type="ECO:0000256" key="6">
    <source>
        <dbReference type="SAM" id="Phobius"/>
    </source>
</evidence>
<dbReference type="Pfam" id="PF16555">
    <property type="entry name" value="GramPos_pilinD1"/>
    <property type="match status" value="1"/>
</dbReference>
<keyword evidence="4" id="KW-0572">Peptidoglycan-anchor</keyword>
<keyword evidence="6" id="KW-1133">Transmembrane helix</keyword>
<keyword evidence="1" id="KW-0134">Cell wall</keyword>
<feature type="transmembrane region" description="Helical" evidence="6">
    <location>
        <begin position="472"/>
        <end position="489"/>
    </location>
</feature>
<dbReference type="NCBIfam" id="TIGR04226">
    <property type="entry name" value="RrgB_K2N_iso_D2"/>
    <property type="match status" value="1"/>
</dbReference>
<organism evidence="9 10">
    <name type="scientific">Enterococcus asini</name>
    <dbReference type="NCBI Taxonomy" id="57732"/>
    <lineage>
        <taxon>Bacteria</taxon>
        <taxon>Bacillati</taxon>
        <taxon>Bacillota</taxon>
        <taxon>Bacilli</taxon>
        <taxon>Lactobacillales</taxon>
        <taxon>Enterococcaceae</taxon>
        <taxon>Enterococcus</taxon>
    </lineage>
</organism>
<dbReference type="InterPro" id="IPR032364">
    <property type="entry name" value="GramPos_pilinD1_N"/>
</dbReference>
<keyword evidence="6" id="KW-0472">Membrane</keyword>
<keyword evidence="2" id="KW-0964">Secreted</keyword>
<evidence type="ECO:0000256" key="7">
    <source>
        <dbReference type="SAM" id="SignalP"/>
    </source>
</evidence>
<dbReference type="Pfam" id="PF00746">
    <property type="entry name" value="Gram_pos_anchor"/>
    <property type="match status" value="1"/>
</dbReference>
<sequence length="500" mass="55371">MKKLAKYFALLLLLLPIFTVKGNNVTAAETDDNVTIFLHKIIFPNGEMPEDIANTGDMTGAHQDLLQEYRGLNDVTFEAYDMTAQFYALRAESATVEEAQLTLSQLADDELGTPLAAETTQEMGGTDGTAMFSLSAMDKEGRDAVYLFRESAAPDFVVEKAKNMVVVLPVYTAEDVELSTIHLYPKNEKMTHEEPPFSKTISGQADSYQFGDVVTYEIALDVPLDILDYTKFEVSDVADPGLVYQAASLKVLIEDESIMDLYHLEETDSGFTAKFTDFKAMHEFAGKEMTFRYQMQLVDVKTETNIFKNKARLVTNFEELEREVEVKTGGKRFVKVDLADDTQLLAGAKFQIRNGNKQYLSKTSVGYAWVDDAKAENLVVVESGDKGQFEINGLTFGEYTLEETVAPTGYELSTTPVIFTVSDGSYTAGDTGVLKVVNLKTPEKPVVPEPPKPTPETPRKTLPKTGETKNSSFIWLGAILIAGVAIALWQKNKKNGSERE</sequence>
<feature type="compositionally biased region" description="Pro residues" evidence="5">
    <location>
        <begin position="445"/>
        <end position="456"/>
    </location>
</feature>
<feature type="chain" id="PRO_5043398584" evidence="7">
    <location>
        <begin position="23"/>
        <end position="500"/>
    </location>
</feature>
<keyword evidence="3 7" id="KW-0732">Signal</keyword>
<dbReference type="RefSeq" id="WP_311835758.1">
    <property type="nucleotide sequence ID" value="NZ_JARQBJ010000006.1"/>
</dbReference>
<dbReference type="NCBIfam" id="TIGR01167">
    <property type="entry name" value="LPXTG_anchor"/>
    <property type="match status" value="1"/>
</dbReference>
<evidence type="ECO:0000256" key="1">
    <source>
        <dbReference type="ARBA" id="ARBA00022512"/>
    </source>
</evidence>
<feature type="signal peptide" evidence="7">
    <location>
        <begin position="1"/>
        <end position="22"/>
    </location>
</feature>
<dbReference type="SUPFAM" id="SSF49478">
    <property type="entry name" value="Cna protein B-type domain"/>
    <property type="match status" value="1"/>
</dbReference>
<dbReference type="Pfam" id="PF17802">
    <property type="entry name" value="SpaA"/>
    <property type="match status" value="1"/>
</dbReference>
<dbReference type="Proteomes" id="UP001256711">
    <property type="component" value="Unassembled WGS sequence"/>
</dbReference>